<feature type="transmembrane region" description="Helical" evidence="6">
    <location>
        <begin position="47"/>
        <end position="67"/>
    </location>
</feature>
<feature type="transmembrane region" description="Helical" evidence="6">
    <location>
        <begin position="263"/>
        <end position="287"/>
    </location>
</feature>
<evidence type="ECO:0000313" key="9">
    <source>
        <dbReference type="Proteomes" id="UP000291144"/>
    </source>
</evidence>
<dbReference type="InterPro" id="IPR020846">
    <property type="entry name" value="MFS_dom"/>
</dbReference>
<accession>A0A4R0L0B6</accession>
<feature type="domain" description="Major facilitator superfamily (MFS) profile" evidence="7">
    <location>
        <begin position="9"/>
        <end position="444"/>
    </location>
</feature>
<organism evidence="8 9">
    <name type="scientific">Kribbella pittospori</name>
    <dbReference type="NCBI Taxonomy" id="722689"/>
    <lineage>
        <taxon>Bacteria</taxon>
        <taxon>Bacillati</taxon>
        <taxon>Actinomycetota</taxon>
        <taxon>Actinomycetes</taxon>
        <taxon>Propionibacteriales</taxon>
        <taxon>Kribbellaceae</taxon>
        <taxon>Kribbella</taxon>
    </lineage>
</organism>
<dbReference type="Pfam" id="PF07690">
    <property type="entry name" value="MFS_1"/>
    <property type="match status" value="1"/>
</dbReference>
<evidence type="ECO:0000256" key="2">
    <source>
        <dbReference type="ARBA" id="ARBA00022692"/>
    </source>
</evidence>
<keyword evidence="3 6" id="KW-1133">Transmembrane helix</keyword>
<keyword evidence="2 6" id="KW-0812">Transmembrane</keyword>
<feature type="transmembrane region" description="Helical" evidence="6">
    <location>
        <begin position="79"/>
        <end position="98"/>
    </location>
</feature>
<proteinExistence type="predicted"/>
<gene>
    <name evidence="8" type="ORF">E0H73_06460</name>
</gene>
<feature type="transmembrane region" description="Helical" evidence="6">
    <location>
        <begin position="352"/>
        <end position="370"/>
    </location>
</feature>
<dbReference type="GO" id="GO:0005886">
    <property type="term" value="C:plasma membrane"/>
    <property type="evidence" value="ECO:0007669"/>
    <property type="project" value="UniProtKB-SubCell"/>
</dbReference>
<evidence type="ECO:0000256" key="3">
    <source>
        <dbReference type="ARBA" id="ARBA00022989"/>
    </source>
</evidence>
<feature type="transmembrane region" description="Helical" evidence="6">
    <location>
        <begin position="327"/>
        <end position="346"/>
    </location>
</feature>
<feature type="transmembrane region" description="Helical" evidence="6">
    <location>
        <begin position="196"/>
        <end position="214"/>
    </location>
</feature>
<name>A0A4R0L0B6_9ACTN</name>
<dbReference type="CDD" id="cd17321">
    <property type="entry name" value="MFS_MMR_MDR_like"/>
    <property type="match status" value="1"/>
</dbReference>
<feature type="transmembrane region" description="Helical" evidence="6">
    <location>
        <begin position="299"/>
        <end position="320"/>
    </location>
</feature>
<feature type="transmembrane region" description="Helical" evidence="6">
    <location>
        <begin position="164"/>
        <end position="184"/>
    </location>
</feature>
<comment type="subcellular location">
    <subcellularLocation>
        <location evidence="1">Cell membrane</location>
        <topology evidence="1">Multi-pass membrane protein</topology>
    </subcellularLocation>
</comment>
<dbReference type="RefSeq" id="WP_131352450.1">
    <property type="nucleotide sequence ID" value="NZ_SJKB01000001.1"/>
</dbReference>
<feature type="region of interest" description="Disordered" evidence="5">
    <location>
        <begin position="448"/>
        <end position="470"/>
    </location>
</feature>
<dbReference type="PROSITE" id="PS50850">
    <property type="entry name" value="MFS"/>
    <property type="match status" value="1"/>
</dbReference>
<evidence type="ECO:0000256" key="6">
    <source>
        <dbReference type="SAM" id="Phobius"/>
    </source>
</evidence>
<dbReference type="InterPro" id="IPR036259">
    <property type="entry name" value="MFS_trans_sf"/>
</dbReference>
<feature type="transmembrane region" description="Helical" evidence="6">
    <location>
        <begin position="104"/>
        <end position="123"/>
    </location>
</feature>
<keyword evidence="9" id="KW-1185">Reference proteome</keyword>
<dbReference type="Gene3D" id="1.20.1250.20">
    <property type="entry name" value="MFS general substrate transporter like domains"/>
    <property type="match status" value="1"/>
</dbReference>
<dbReference type="EMBL" id="SJKB01000001">
    <property type="protein sequence ID" value="TCC66509.1"/>
    <property type="molecule type" value="Genomic_DNA"/>
</dbReference>
<dbReference type="GO" id="GO:0022857">
    <property type="term" value="F:transmembrane transporter activity"/>
    <property type="evidence" value="ECO:0007669"/>
    <property type="project" value="InterPro"/>
</dbReference>
<keyword evidence="4 6" id="KW-0472">Membrane</keyword>
<evidence type="ECO:0000256" key="4">
    <source>
        <dbReference type="ARBA" id="ARBA00023136"/>
    </source>
</evidence>
<dbReference type="InterPro" id="IPR011701">
    <property type="entry name" value="MFS"/>
</dbReference>
<sequence length="470" mass="47791">MTIEHRRGVTVLAQVAAFMVFVDGTIVHLTLAQLAEHLHASRPELEWAVNAYTLSFAAVMLGAGAITDTLGAKRAFVSGLLIFTASSAVCAVSMSMLMLNLARLIQGAGSALLLPSALVLATATARDEQMRHRLVGWWAAAGGVGMAAGPLLGGALVAVADWRAVFAVNVVIGSPAAIWAVRFMPRVASAGRRLDVAGMGTATVLIGGLVFALIEAPAQGWLSPPVVTAAALTVAGLVGFVWAERSTRTPLLPRGVYSDRGFVVTAVQGALFNFAFYGLLFAMSLMLQQGRGLGPLVSGLLFLPLTGLISVGSICAAPLAKRLGRSGVLALGQAVLAVTLAAVAWASTSNALWPLALALIPAGFSGGLLVPTMTSQSMAAVVPSAHGAASAAFNTSRQLGAAIGIATFGPLLGTTTNLNTGFITCITVASAATATTLLLTAATVIGRRTRSNPGPAPTTCHLDPPSTAAA</sequence>
<dbReference type="Proteomes" id="UP000291144">
    <property type="component" value="Unassembled WGS sequence"/>
</dbReference>
<dbReference type="AlphaFoldDB" id="A0A4R0L0B6"/>
<feature type="transmembrane region" description="Helical" evidence="6">
    <location>
        <begin position="135"/>
        <end position="158"/>
    </location>
</feature>
<feature type="transmembrane region" description="Helical" evidence="6">
    <location>
        <begin position="12"/>
        <end position="35"/>
    </location>
</feature>
<dbReference type="PANTHER" id="PTHR42718:SF40">
    <property type="entry name" value="METHYLENOMYCIN A RESISTANCE PROTEIN"/>
    <property type="match status" value="1"/>
</dbReference>
<comment type="caution">
    <text evidence="8">The sequence shown here is derived from an EMBL/GenBank/DDBJ whole genome shotgun (WGS) entry which is preliminary data.</text>
</comment>
<evidence type="ECO:0000259" key="7">
    <source>
        <dbReference type="PROSITE" id="PS50850"/>
    </source>
</evidence>
<evidence type="ECO:0000256" key="5">
    <source>
        <dbReference type="SAM" id="MobiDB-lite"/>
    </source>
</evidence>
<reference evidence="8 9" key="1">
    <citation type="submission" date="2019-02" db="EMBL/GenBank/DDBJ databases">
        <title>Kribbella capetownensis sp. nov. and Kribbella speibonae sp. nov., isolated from soil.</title>
        <authorList>
            <person name="Curtis S.M."/>
            <person name="Norton I."/>
            <person name="Everest G.J."/>
            <person name="Meyers P.R."/>
        </authorList>
    </citation>
    <scope>NUCLEOTIDE SEQUENCE [LARGE SCALE GENOMIC DNA]</scope>
    <source>
        <strain evidence="8 9">NRRL B-24813</strain>
    </source>
</reference>
<protein>
    <submittedName>
        <fullName evidence="8">MFS transporter</fullName>
    </submittedName>
</protein>
<feature type="transmembrane region" description="Helical" evidence="6">
    <location>
        <begin position="226"/>
        <end position="243"/>
    </location>
</feature>
<evidence type="ECO:0000313" key="8">
    <source>
        <dbReference type="EMBL" id="TCC66509.1"/>
    </source>
</evidence>
<dbReference type="Gene3D" id="1.20.1720.10">
    <property type="entry name" value="Multidrug resistance protein D"/>
    <property type="match status" value="1"/>
</dbReference>
<evidence type="ECO:0000256" key="1">
    <source>
        <dbReference type="ARBA" id="ARBA00004651"/>
    </source>
</evidence>
<dbReference type="OrthoDB" id="9781469at2"/>
<dbReference type="SUPFAM" id="SSF103473">
    <property type="entry name" value="MFS general substrate transporter"/>
    <property type="match status" value="1"/>
</dbReference>
<dbReference type="PANTHER" id="PTHR42718">
    <property type="entry name" value="MAJOR FACILITATOR SUPERFAMILY MULTIDRUG TRANSPORTER MFSC"/>
    <property type="match status" value="1"/>
</dbReference>